<dbReference type="Proteomes" id="UP000782312">
    <property type="component" value="Unassembled WGS sequence"/>
</dbReference>
<comment type="caution">
    <text evidence="9">The sequence shown here is derived from an EMBL/GenBank/DDBJ whole genome shotgun (WGS) entry which is preliminary data.</text>
</comment>
<dbReference type="PANTHER" id="PTHR30151">
    <property type="entry name" value="ALKANE SULFONATE ABC TRANSPORTER-RELATED, MEMBRANE SUBUNIT"/>
    <property type="match status" value="1"/>
</dbReference>
<keyword evidence="3" id="KW-1003">Cell membrane</keyword>
<keyword evidence="5 7" id="KW-1133">Transmembrane helix</keyword>
<evidence type="ECO:0000256" key="7">
    <source>
        <dbReference type="RuleBase" id="RU363032"/>
    </source>
</evidence>
<evidence type="ECO:0000256" key="3">
    <source>
        <dbReference type="ARBA" id="ARBA00022475"/>
    </source>
</evidence>
<proteinExistence type="inferred from homology"/>
<feature type="transmembrane region" description="Helical" evidence="7">
    <location>
        <begin position="110"/>
        <end position="129"/>
    </location>
</feature>
<dbReference type="EMBL" id="JACPUR010000017">
    <property type="protein sequence ID" value="MBI3127445.1"/>
    <property type="molecule type" value="Genomic_DNA"/>
</dbReference>
<sequence length="307" mass="33638">MTQEQAQTIPAALHPREPQKTPLLVKLRPLYPFAAIIALWQFAAMQITGNLKQLFPTPLEVLVRAWELTFARAVDGWMAGKIAGLWDFLHAVALGPLWLHTMATAWRLPFSYTIAATVGIIIGIMMGRFSFWESFFVPLLATLTPIPALAWTPIAVIWFGLGDHTVIVVSSFAAFLPISQAVWMGVKTVNPVWLRAAQSMNASRLKIFVTVVLPGSLPLVLGGLRIGLARAWIAMVGAEALAGIRWGLSAGIFDSQESLDIAFMMVSIATLGLIGYSLERAIFMPLESRTVVRWGMMEAVGAQNKKV</sequence>
<feature type="domain" description="ABC transmembrane type-1" evidence="8">
    <location>
        <begin position="101"/>
        <end position="284"/>
    </location>
</feature>
<comment type="subcellular location">
    <subcellularLocation>
        <location evidence="1 7">Cell membrane</location>
        <topology evidence="1 7">Multi-pass membrane protein</topology>
    </subcellularLocation>
</comment>
<feature type="transmembrane region" description="Helical" evidence="7">
    <location>
        <begin position="259"/>
        <end position="278"/>
    </location>
</feature>
<dbReference type="InterPro" id="IPR035906">
    <property type="entry name" value="MetI-like_sf"/>
</dbReference>
<dbReference type="Gene3D" id="1.10.3720.10">
    <property type="entry name" value="MetI-like"/>
    <property type="match status" value="1"/>
</dbReference>
<dbReference type="CDD" id="cd06261">
    <property type="entry name" value="TM_PBP2"/>
    <property type="match status" value="1"/>
</dbReference>
<protein>
    <submittedName>
        <fullName evidence="9">ABC transporter permease</fullName>
    </submittedName>
</protein>
<accession>A0A932I020</accession>
<feature type="transmembrane region" description="Helical" evidence="7">
    <location>
        <begin position="205"/>
        <end position="224"/>
    </location>
</feature>
<dbReference type="PANTHER" id="PTHR30151:SF0">
    <property type="entry name" value="ABC TRANSPORTER PERMEASE PROTEIN MJ0413-RELATED"/>
    <property type="match status" value="1"/>
</dbReference>
<dbReference type="SUPFAM" id="SSF161098">
    <property type="entry name" value="MetI-like"/>
    <property type="match status" value="1"/>
</dbReference>
<evidence type="ECO:0000256" key="2">
    <source>
        <dbReference type="ARBA" id="ARBA00022448"/>
    </source>
</evidence>
<dbReference type="AlphaFoldDB" id="A0A932I020"/>
<keyword evidence="4 7" id="KW-0812">Transmembrane</keyword>
<evidence type="ECO:0000256" key="5">
    <source>
        <dbReference type="ARBA" id="ARBA00022989"/>
    </source>
</evidence>
<evidence type="ECO:0000313" key="9">
    <source>
        <dbReference type="EMBL" id="MBI3127445.1"/>
    </source>
</evidence>
<dbReference type="Pfam" id="PF00528">
    <property type="entry name" value="BPD_transp_1"/>
    <property type="match status" value="1"/>
</dbReference>
<feature type="transmembrane region" description="Helical" evidence="7">
    <location>
        <begin position="30"/>
        <end position="49"/>
    </location>
</feature>
<evidence type="ECO:0000313" key="10">
    <source>
        <dbReference type="Proteomes" id="UP000782312"/>
    </source>
</evidence>
<dbReference type="GO" id="GO:0055085">
    <property type="term" value="P:transmembrane transport"/>
    <property type="evidence" value="ECO:0007669"/>
    <property type="project" value="InterPro"/>
</dbReference>
<gene>
    <name evidence="9" type="ORF">HYZ11_07560</name>
</gene>
<evidence type="ECO:0000256" key="1">
    <source>
        <dbReference type="ARBA" id="ARBA00004651"/>
    </source>
</evidence>
<keyword evidence="6 7" id="KW-0472">Membrane</keyword>
<evidence type="ECO:0000256" key="6">
    <source>
        <dbReference type="ARBA" id="ARBA00023136"/>
    </source>
</evidence>
<keyword evidence="2 7" id="KW-0813">Transport</keyword>
<name>A0A932I020_UNCTE</name>
<dbReference type="PROSITE" id="PS50928">
    <property type="entry name" value="ABC_TM1"/>
    <property type="match status" value="1"/>
</dbReference>
<dbReference type="InterPro" id="IPR000515">
    <property type="entry name" value="MetI-like"/>
</dbReference>
<organism evidence="9 10">
    <name type="scientific">Tectimicrobiota bacterium</name>
    <dbReference type="NCBI Taxonomy" id="2528274"/>
    <lineage>
        <taxon>Bacteria</taxon>
        <taxon>Pseudomonadati</taxon>
        <taxon>Nitrospinota/Tectimicrobiota group</taxon>
        <taxon>Candidatus Tectimicrobiota</taxon>
    </lineage>
</organism>
<evidence type="ECO:0000259" key="8">
    <source>
        <dbReference type="PROSITE" id="PS50928"/>
    </source>
</evidence>
<evidence type="ECO:0000256" key="4">
    <source>
        <dbReference type="ARBA" id="ARBA00022692"/>
    </source>
</evidence>
<feature type="transmembrane region" description="Helical" evidence="7">
    <location>
        <begin position="135"/>
        <end position="159"/>
    </location>
</feature>
<comment type="similarity">
    <text evidence="7">Belongs to the binding-protein-dependent transport system permease family.</text>
</comment>
<feature type="transmembrane region" description="Helical" evidence="7">
    <location>
        <begin position="166"/>
        <end position="185"/>
    </location>
</feature>
<dbReference type="GO" id="GO:0005886">
    <property type="term" value="C:plasma membrane"/>
    <property type="evidence" value="ECO:0007669"/>
    <property type="project" value="UniProtKB-SubCell"/>
</dbReference>
<reference evidence="9" key="1">
    <citation type="submission" date="2020-07" db="EMBL/GenBank/DDBJ databases">
        <title>Huge and variable diversity of episymbiotic CPR bacteria and DPANN archaea in groundwater ecosystems.</title>
        <authorList>
            <person name="He C.Y."/>
            <person name="Keren R."/>
            <person name="Whittaker M."/>
            <person name="Farag I.F."/>
            <person name="Doudna J."/>
            <person name="Cate J.H.D."/>
            <person name="Banfield J.F."/>
        </authorList>
    </citation>
    <scope>NUCLEOTIDE SEQUENCE</scope>
    <source>
        <strain evidence="9">NC_groundwater_763_Ag_S-0.2um_68_21</strain>
    </source>
</reference>